<proteinExistence type="predicted"/>
<name>A0A246FQW2_9BACT</name>
<dbReference type="EMBL" id="NIRR01000001">
    <property type="protein sequence ID" value="OWP65141.1"/>
    <property type="molecule type" value="Genomic_DNA"/>
</dbReference>
<reference evidence="1 2" key="1">
    <citation type="submission" date="2017-06" db="EMBL/GenBank/DDBJ databases">
        <title>Hymenobacter amundsenii sp. nov. isolated from regoliths in Antarctica.</title>
        <authorList>
            <person name="Sedlacek I."/>
            <person name="Kralova S."/>
            <person name="Pantucek R."/>
            <person name="Svec P."/>
            <person name="Holochova P."/>
            <person name="Stankova E."/>
            <person name="Vrbovska V."/>
            <person name="Busse H.-J."/>
        </authorList>
    </citation>
    <scope>NUCLEOTIDE SEQUENCE [LARGE SCALE GENOMIC DNA]</scope>
    <source>
        <strain evidence="1 2">CCM 8682</strain>
    </source>
</reference>
<protein>
    <submittedName>
        <fullName evidence="1">Uncharacterized protein</fullName>
    </submittedName>
</protein>
<comment type="caution">
    <text evidence="1">The sequence shown here is derived from an EMBL/GenBank/DDBJ whole genome shotgun (WGS) entry which is preliminary data.</text>
</comment>
<evidence type="ECO:0000313" key="1">
    <source>
        <dbReference type="EMBL" id="OWP65141.1"/>
    </source>
</evidence>
<dbReference type="AlphaFoldDB" id="A0A246FQW2"/>
<dbReference type="OrthoDB" id="876730at2"/>
<keyword evidence="2" id="KW-1185">Reference proteome</keyword>
<gene>
    <name evidence="1" type="ORF">CDA63_01955</name>
</gene>
<evidence type="ECO:0000313" key="2">
    <source>
        <dbReference type="Proteomes" id="UP000197277"/>
    </source>
</evidence>
<dbReference type="Proteomes" id="UP000197277">
    <property type="component" value="Unassembled WGS sequence"/>
</dbReference>
<sequence>MLAAGLDVRYARLQYQLRQNSTKLLPNTATHYREALNLGQVQLEPFGRLNFGRRGNIIGHYLDLSAWGSWALSTTHTYEDRPGANGSARTLVKEQRPDYLRRWSWGLGTRLGSGRYAAVARYRLANTFSTAADPTYPELPRWLVGVELGIF</sequence>
<dbReference type="RefSeq" id="WP_088462751.1">
    <property type="nucleotide sequence ID" value="NZ_NIRR01000001.1"/>
</dbReference>
<accession>A0A246FQW2</accession>
<organism evidence="1 2">
    <name type="scientific">Hymenobacter amundsenii</name>
    <dbReference type="NCBI Taxonomy" id="2006685"/>
    <lineage>
        <taxon>Bacteria</taxon>
        <taxon>Pseudomonadati</taxon>
        <taxon>Bacteroidota</taxon>
        <taxon>Cytophagia</taxon>
        <taxon>Cytophagales</taxon>
        <taxon>Hymenobacteraceae</taxon>
        <taxon>Hymenobacter</taxon>
    </lineage>
</organism>